<evidence type="ECO:0000313" key="2">
    <source>
        <dbReference type="EMBL" id="MBI3014723.1"/>
    </source>
</evidence>
<dbReference type="Pfam" id="PF01909">
    <property type="entry name" value="NTP_transf_2"/>
    <property type="match status" value="1"/>
</dbReference>
<dbReference type="SUPFAM" id="SSF81301">
    <property type="entry name" value="Nucleotidyltransferase"/>
    <property type="match status" value="1"/>
</dbReference>
<sequence length="103" mass="11489">MSETLLDEIVRRIVEVARPERIILFGSAARGRRGPDSDLDFLVVKSGVSHRRRLAQQIHRTLFGIGVPVDIIVVTPEDIQTFRDKVGTIIGPALREGREVYAA</sequence>
<dbReference type="InterPro" id="IPR043519">
    <property type="entry name" value="NT_sf"/>
</dbReference>
<accession>A0A932M032</accession>
<gene>
    <name evidence="2" type="ORF">HYY65_06635</name>
</gene>
<dbReference type="InterPro" id="IPR002934">
    <property type="entry name" value="Polymerase_NTP_transf_dom"/>
</dbReference>
<dbReference type="PANTHER" id="PTHR37030:SF1">
    <property type="entry name" value="NUCLEOTIDYLTRANSFERASE"/>
    <property type="match status" value="1"/>
</dbReference>
<dbReference type="PANTHER" id="PTHR37030">
    <property type="entry name" value="NUCLEOTIDYLTRANSFERASE"/>
    <property type="match status" value="1"/>
</dbReference>
<proteinExistence type="predicted"/>
<reference evidence="2" key="1">
    <citation type="submission" date="2020-07" db="EMBL/GenBank/DDBJ databases">
        <title>Huge and variable diversity of episymbiotic CPR bacteria and DPANN archaea in groundwater ecosystems.</title>
        <authorList>
            <person name="He C.Y."/>
            <person name="Keren R."/>
            <person name="Whittaker M."/>
            <person name="Farag I.F."/>
            <person name="Doudna J."/>
            <person name="Cate J.H.D."/>
            <person name="Banfield J.F."/>
        </authorList>
    </citation>
    <scope>NUCLEOTIDE SEQUENCE</scope>
    <source>
        <strain evidence="2">NC_groundwater_717_Ag_S-0.2um_59_8</strain>
    </source>
</reference>
<dbReference type="EMBL" id="JACPSX010000118">
    <property type="protein sequence ID" value="MBI3014723.1"/>
    <property type="molecule type" value="Genomic_DNA"/>
</dbReference>
<dbReference type="AlphaFoldDB" id="A0A932M032"/>
<dbReference type="Gene3D" id="3.30.460.10">
    <property type="entry name" value="Beta Polymerase, domain 2"/>
    <property type="match status" value="1"/>
</dbReference>
<dbReference type="CDD" id="cd05403">
    <property type="entry name" value="NT_KNTase_like"/>
    <property type="match status" value="1"/>
</dbReference>
<evidence type="ECO:0000259" key="1">
    <source>
        <dbReference type="Pfam" id="PF01909"/>
    </source>
</evidence>
<dbReference type="Proteomes" id="UP000741360">
    <property type="component" value="Unassembled WGS sequence"/>
</dbReference>
<protein>
    <submittedName>
        <fullName evidence="2">Nucleotidyltransferase domain-containing protein</fullName>
    </submittedName>
</protein>
<feature type="domain" description="Polymerase nucleotidyl transferase" evidence="1">
    <location>
        <begin position="9"/>
        <end position="77"/>
    </location>
</feature>
<evidence type="ECO:0000313" key="3">
    <source>
        <dbReference type="Proteomes" id="UP000741360"/>
    </source>
</evidence>
<dbReference type="GO" id="GO:0016779">
    <property type="term" value="F:nucleotidyltransferase activity"/>
    <property type="evidence" value="ECO:0007669"/>
    <property type="project" value="InterPro"/>
</dbReference>
<organism evidence="2 3">
    <name type="scientific">Tectimicrobiota bacterium</name>
    <dbReference type="NCBI Taxonomy" id="2528274"/>
    <lineage>
        <taxon>Bacteria</taxon>
        <taxon>Pseudomonadati</taxon>
        <taxon>Nitrospinota/Tectimicrobiota group</taxon>
        <taxon>Candidatus Tectimicrobiota</taxon>
    </lineage>
</organism>
<name>A0A932M032_UNCTE</name>
<comment type="caution">
    <text evidence="2">The sequence shown here is derived from an EMBL/GenBank/DDBJ whole genome shotgun (WGS) entry which is preliminary data.</text>
</comment>